<dbReference type="Proteomes" id="UP000001514">
    <property type="component" value="Unassembled WGS sequence"/>
</dbReference>
<organism evidence="2">
    <name type="scientific">Selaginella moellendorffii</name>
    <name type="common">Spikemoss</name>
    <dbReference type="NCBI Taxonomy" id="88036"/>
    <lineage>
        <taxon>Eukaryota</taxon>
        <taxon>Viridiplantae</taxon>
        <taxon>Streptophyta</taxon>
        <taxon>Embryophyta</taxon>
        <taxon>Tracheophyta</taxon>
        <taxon>Lycopodiopsida</taxon>
        <taxon>Selaginellales</taxon>
        <taxon>Selaginellaceae</taxon>
        <taxon>Selaginella</taxon>
    </lineage>
</organism>
<dbReference type="InParanoid" id="D8SN38"/>
<sequence length="221" mass="24638">MAWSSGRSNPLLGGREIVEFVEFVAPQGRIVVLEQTNRGTYAMIFTEERKKKKGTLCVSILSSDGWMERMNASALLQRLEFIASKSSPSWRAMKAACVALPFRPLAVLGHTLISLEKRENNSQALAFGAKLICVYSAVQCDSARAAAIAIQWLYTPFFLPETQRLKELWIGCKCLVWAFGILVQWEPLTARFAIPLGSTGANTVRCEYSLHGAKEWYNDAL</sequence>
<dbReference type="Gramene" id="EFJ14111">
    <property type="protein sequence ID" value="EFJ14111"/>
    <property type="gene ID" value="SELMODRAFT_423881"/>
</dbReference>
<dbReference type="HOGENOM" id="CLU_1252476_0_0_1"/>
<accession>D8SN38</accession>
<dbReference type="AlphaFoldDB" id="D8SN38"/>
<evidence type="ECO:0000313" key="1">
    <source>
        <dbReference type="EMBL" id="EFJ14111.1"/>
    </source>
</evidence>
<gene>
    <name evidence="1" type="ORF">SELMODRAFT_423881</name>
</gene>
<reference evidence="1 2" key="1">
    <citation type="journal article" date="2011" name="Science">
        <title>The Selaginella genome identifies genetic changes associated with the evolution of vascular plants.</title>
        <authorList>
            <person name="Banks J.A."/>
            <person name="Nishiyama T."/>
            <person name="Hasebe M."/>
            <person name="Bowman J.L."/>
            <person name="Gribskov M."/>
            <person name="dePamphilis C."/>
            <person name="Albert V.A."/>
            <person name="Aono N."/>
            <person name="Aoyama T."/>
            <person name="Ambrose B.A."/>
            <person name="Ashton N.W."/>
            <person name="Axtell M.J."/>
            <person name="Barker E."/>
            <person name="Barker M.S."/>
            <person name="Bennetzen J.L."/>
            <person name="Bonawitz N.D."/>
            <person name="Chapple C."/>
            <person name="Cheng C."/>
            <person name="Correa L.G."/>
            <person name="Dacre M."/>
            <person name="DeBarry J."/>
            <person name="Dreyer I."/>
            <person name="Elias M."/>
            <person name="Engstrom E.M."/>
            <person name="Estelle M."/>
            <person name="Feng L."/>
            <person name="Finet C."/>
            <person name="Floyd S.K."/>
            <person name="Frommer W.B."/>
            <person name="Fujita T."/>
            <person name="Gramzow L."/>
            <person name="Gutensohn M."/>
            <person name="Harholt J."/>
            <person name="Hattori M."/>
            <person name="Heyl A."/>
            <person name="Hirai T."/>
            <person name="Hiwatashi Y."/>
            <person name="Ishikawa M."/>
            <person name="Iwata M."/>
            <person name="Karol K.G."/>
            <person name="Koehler B."/>
            <person name="Kolukisaoglu U."/>
            <person name="Kubo M."/>
            <person name="Kurata T."/>
            <person name="Lalonde S."/>
            <person name="Li K."/>
            <person name="Li Y."/>
            <person name="Litt A."/>
            <person name="Lyons E."/>
            <person name="Manning G."/>
            <person name="Maruyama T."/>
            <person name="Michael T.P."/>
            <person name="Mikami K."/>
            <person name="Miyazaki S."/>
            <person name="Morinaga S."/>
            <person name="Murata T."/>
            <person name="Mueller-Roeber B."/>
            <person name="Nelson D.R."/>
            <person name="Obara M."/>
            <person name="Oguri Y."/>
            <person name="Olmstead R.G."/>
            <person name="Onodera N."/>
            <person name="Petersen B.L."/>
            <person name="Pils B."/>
            <person name="Prigge M."/>
            <person name="Rensing S.A."/>
            <person name="Riano-Pachon D.M."/>
            <person name="Roberts A.W."/>
            <person name="Sato Y."/>
            <person name="Scheller H.V."/>
            <person name="Schulz B."/>
            <person name="Schulz C."/>
            <person name="Shakirov E.V."/>
            <person name="Shibagaki N."/>
            <person name="Shinohara N."/>
            <person name="Shippen D.E."/>
            <person name="Soerensen I."/>
            <person name="Sotooka R."/>
            <person name="Sugimoto N."/>
            <person name="Sugita M."/>
            <person name="Sumikawa N."/>
            <person name="Tanurdzic M."/>
            <person name="Theissen G."/>
            <person name="Ulvskov P."/>
            <person name="Wakazuki S."/>
            <person name="Weng J.K."/>
            <person name="Willats W.W."/>
            <person name="Wipf D."/>
            <person name="Wolf P.G."/>
            <person name="Yang L."/>
            <person name="Zimmer A.D."/>
            <person name="Zhu Q."/>
            <person name="Mitros T."/>
            <person name="Hellsten U."/>
            <person name="Loque D."/>
            <person name="Otillar R."/>
            <person name="Salamov A."/>
            <person name="Schmutz J."/>
            <person name="Shapiro H."/>
            <person name="Lindquist E."/>
            <person name="Lucas S."/>
            <person name="Rokhsar D."/>
            <person name="Grigoriev I.V."/>
        </authorList>
    </citation>
    <scope>NUCLEOTIDE SEQUENCE [LARGE SCALE GENOMIC DNA]</scope>
</reference>
<name>D8SN38_SELML</name>
<proteinExistence type="predicted"/>
<dbReference type="KEGG" id="smo:SELMODRAFT_423881"/>
<evidence type="ECO:0000313" key="2">
    <source>
        <dbReference type="Proteomes" id="UP000001514"/>
    </source>
</evidence>
<protein>
    <submittedName>
        <fullName evidence="1">Uncharacterized protein</fullName>
    </submittedName>
</protein>
<dbReference type="EMBL" id="GL377629">
    <property type="protein sequence ID" value="EFJ14111.1"/>
    <property type="molecule type" value="Genomic_DNA"/>
</dbReference>
<keyword evidence="2" id="KW-1185">Reference proteome</keyword>